<name>A0A1E1XJT6_AMBSC</name>
<evidence type="ECO:0000256" key="1">
    <source>
        <dbReference type="SAM" id="Phobius"/>
    </source>
</evidence>
<feature type="non-terminal residue" evidence="2">
    <location>
        <position position="212"/>
    </location>
</feature>
<proteinExistence type="evidence at transcript level"/>
<reference evidence="2" key="1">
    <citation type="submission" date="2016-09" db="EMBL/GenBank/DDBJ databases">
        <authorList>
            <person name="Capua I."/>
            <person name="De Benedictis P."/>
            <person name="Joannis T."/>
            <person name="Lombin L.H."/>
            <person name="Cattoli G."/>
        </authorList>
    </citation>
    <scope>NUCLEOTIDE SEQUENCE</scope>
</reference>
<feature type="transmembrane region" description="Helical" evidence="1">
    <location>
        <begin position="20"/>
        <end position="44"/>
    </location>
</feature>
<keyword evidence="1" id="KW-0472">Membrane</keyword>
<keyword evidence="1" id="KW-0812">Transmembrane</keyword>
<dbReference type="PANTHER" id="PTHR46579:SF1">
    <property type="entry name" value="F5_8 TYPE C DOMAIN-CONTAINING PROTEIN"/>
    <property type="match status" value="1"/>
</dbReference>
<reference evidence="2" key="2">
    <citation type="journal article" date="2017" name="Front. Cell. Infect. Microbiol.">
        <title>Analysis of the Salivary Gland Transcriptome of Unfed and Partially Fed Amblyomma sculptum Ticks and Descriptive Proteome of the Saliva.</title>
        <authorList>
            <person name="Esteves E."/>
            <person name="Maruyama S.R."/>
            <person name="Kawahara R."/>
            <person name="Fujita A."/>
            <person name="Martins L.A."/>
            <person name="Righi A.A."/>
            <person name="Costa F.B."/>
            <person name="Palmisano G."/>
            <person name="Labruna M.B."/>
            <person name="Sa-Nunes A."/>
            <person name="Ribeiro J.M.C."/>
            <person name="Fogaca A.C."/>
        </authorList>
    </citation>
    <scope>NUCLEOTIDE SEQUENCE</scope>
</reference>
<evidence type="ECO:0000313" key="2">
    <source>
        <dbReference type="EMBL" id="JAT99508.1"/>
    </source>
</evidence>
<accession>A0A1E1XJT6</accession>
<keyword evidence="1" id="KW-1133">Transmembrane helix</keyword>
<dbReference type="AlphaFoldDB" id="A0A1E1XJT6"/>
<dbReference type="EMBL" id="GFAA01003926">
    <property type="protein sequence ID" value="JAT99508.1"/>
    <property type="molecule type" value="mRNA"/>
</dbReference>
<dbReference type="PANTHER" id="PTHR46579">
    <property type="entry name" value="F5/8 TYPE C DOMAIN-CONTAINING PROTEIN-RELATED"/>
    <property type="match status" value="1"/>
</dbReference>
<protein>
    <submittedName>
        <fullName evidence="2">Putative conserved secreted protein</fullName>
    </submittedName>
</protein>
<organism evidence="2">
    <name type="scientific">Amblyomma sculptum</name>
    <name type="common">Tick</name>
    <dbReference type="NCBI Taxonomy" id="1581419"/>
    <lineage>
        <taxon>Eukaryota</taxon>
        <taxon>Metazoa</taxon>
        <taxon>Ecdysozoa</taxon>
        <taxon>Arthropoda</taxon>
        <taxon>Chelicerata</taxon>
        <taxon>Arachnida</taxon>
        <taxon>Acari</taxon>
        <taxon>Parasitiformes</taxon>
        <taxon>Ixodida</taxon>
        <taxon>Ixodoidea</taxon>
        <taxon>Ixodidae</taxon>
        <taxon>Amblyomminae</taxon>
        <taxon>Amblyomma</taxon>
    </lineage>
</organism>
<sequence>MPRPLSERAFWKAIEWRYWLLFYSLPCLSGFLVHTSVSHFALLVKAVFLLLKDVVNESDISDAGKLLFQFATQVIQLYGEAAATFKVHQLLHLPKATRMFGPLWGISTFPFEDSNGRALKLVSAAKSVPMQVAERCIMHQTYGFLSRELQLSARLAAAKCELESKSKRWFQTCVLGAAQPIRELSQSLEKLFMERFACVPSISKYFRAQVGS</sequence>